<keyword evidence="3" id="KW-1185">Reference proteome</keyword>
<dbReference type="InParanoid" id="B5Y4N0"/>
<gene>
    <name evidence="2" type="ORF">PHATR_33208</name>
</gene>
<reference evidence="2 3" key="1">
    <citation type="journal article" date="2008" name="Nature">
        <title>The Phaeodactylum genome reveals the evolutionary history of diatom genomes.</title>
        <authorList>
            <person name="Bowler C."/>
            <person name="Allen A.E."/>
            <person name="Badger J.H."/>
            <person name="Grimwood J."/>
            <person name="Jabbari K."/>
            <person name="Kuo A."/>
            <person name="Maheswari U."/>
            <person name="Martens C."/>
            <person name="Maumus F."/>
            <person name="Otillar R.P."/>
            <person name="Rayko E."/>
            <person name="Salamov A."/>
            <person name="Vandepoele K."/>
            <person name="Beszteri B."/>
            <person name="Gruber A."/>
            <person name="Heijde M."/>
            <person name="Katinka M."/>
            <person name="Mock T."/>
            <person name="Valentin K."/>
            <person name="Verret F."/>
            <person name="Berges J.A."/>
            <person name="Brownlee C."/>
            <person name="Cadoret J.P."/>
            <person name="Chiovitti A."/>
            <person name="Choi C.J."/>
            <person name="Coesel S."/>
            <person name="De Martino A."/>
            <person name="Detter J.C."/>
            <person name="Durkin C."/>
            <person name="Falciatore A."/>
            <person name="Fournet J."/>
            <person name="Haruta M."/>
            <person name="Huysman M.J."/>
            <person name="Jenkins B.D."/>
            <person name="Jiroutova K."/>
            <person name="Jorgensen R.E."/>
            <person name="Joubert Y."/>
            <person name="Kaplan A."/>
            <person name="Kroger N."/>
            <person name="Kroth P.G."/>
            <person name="La Roche J."/>
            <person name="Lindquist E."/>
            <person name="Lommer M."/>
            <person name="Martin-Jezequel V."/>
            <person name="Lopez P.J."/>
            <person name="Lucas S."/>
            <person name="Mangogna M."/>
            <person name="McGinnis K."/>
            <person name="Medlin L.K."/>
            <person name="Montsant A."/>
            <person name="Oudot-Le Secq M.P."/>
            <person name="Napoli C."/>
            <person name="Obornik M."/>
            <person name="Parker M.S."/>
            <person name="Petit J.L."/>
            <person name="Porcel B.M."/>
            <person name="Poulsen N."/>
            <person name="Robison M."/>
            <person name="Rychlewski L."/>
            <person name="Rynearson T.A."/>
            <person name="Schmutz J."/>
            <person name="Shapiro H."/>
            <person name="Siaut M."/>
            <person name="Stanley M."/>
            <person name="Sussman M.R."/>
            <person name="Taylor A.R."/>
            <person name="Vardi A."/>
            <person name="von Dassow P."/>
            <person name="Vyverman W."/>
            <person name="Willis A."/>
            <person name="Wyrwicz L.S."/>
            <person name="Rokhsar D.S."/>
            <person name="Weissenbach J."/>
            <person name="Armbrust E.V."/>
            <person name="Green B.R."/>
            <person name="Van de Peer Y."/>
            <person name="Grigoriev I.V."/>
        </authorList>
    </citation>
    <scope>NUCLEOTIDE SEQUENCE [LARGE SCALE GENOMIC DNA]</scope>
    <source>
        <strain evidence="2 3">CCAP 1055/1</strain>
    </source>
</reference>
<sequence length="184" mass="21346">MTPKEQLEDECGARHQYFENISQTIKPEMRVDFDWCSDSSVDEADMSEIMQSLESLPSFIERNESLDHKQWLWPSSSFQTADDREIESSEVSTASVDSESSAADDDEKAITLDNRGYTQENEIYDRFREALVEKGGKRGSSVRFDKDSIQVQTYEPPCTSCHSDLYYSCHQLQRMIDENRRRID</sequence>
<proteinExistence type="predicted"/>
<dbReference type="PaxDb" id="2850-Phatr33208"/>
<dbReference type="RefSeq" id="XP_002186039.1">
    <property type="nucleotide sequence ID" value="XM_002186003.1"/>
</dbReference>
<evidence type="ECO:0000256" key="1">
    <source>
        <dbReference type="SAM" id="MobiDB-lite"/>
    </source>
</evidence>
<dbReference type="HOGENOM" id="CLU_1470950_0_0_1"/>
<dbReference type="Proteomes" id="UP000000759">
    <property type="component" value="Chromosome 3"/>
</dbReference>
<evidence type="ECO:0000313" key="3">
    <source>
        <dbReference type="Proteomes" id="UP000000759"/>
    </source>
</evidence>
<dbReference type="AlphaFoldDB" id="B5Y4N0"/>
<dbReference type="KEGG" id="pti:PHATR_33208"/>
<protein>
    <submittedName>
        <fullName evidence="2">Uncharacterized protein</fullName>
    </submittedName>
</protein>
<evidence type="ECO:0000313" key="2">
    <source>
        <dbReference type="EMBL" id="ACI65509.1"/>
    </source>
</evidence>
<dbReference type="EMBL" id="CP001142">
    <property type="protein sequence ID" value="ACI65509.1"/>
    <property type="molecule type" value="Genomic_DNA"/>
</dbReference>
<reference evidence="3" key="2">
    <citation type="submission" date="2008-08" db="EMBL/GenBank/DDBJ databases">
        <authorList>
            <consortium name="Diatom Consortium"/>
            <person name="Grigoriev I."/>
            <person name="Grimwood J."/>
            <person name="Kuo A."/>
            <person name="Otillar R.P."/>
            <person name="Salamov A."/>
            <person name="Detter J.C."/>
            <person name="Lindquist E."/>
            <person name="Shapiro H."/>
            <person name="Lucas S."/>
            <person name="Glavina del Rio T."/>
            <person name="Pitluck S."/>
            <person name="Rokhsar D."/>
            <person name="Bowler C."/>
        </authorList>
    </citation>
    <scope>GENOME REANNOTATION</scope>
    <source>
        <strain evidence="3">CCAP 1055/1</strain>
    </source>
</reference>
<accession>B5Y4N0</accession>
<organism evidence="2 3">
    <name type="scientific">Phaeodactylum tricornutum (strain CCAP 1055/1)</name>
    <dbReference type="NCBI Taxonomy" id="556484"/>
    <lineage>
        <taxon>Eukaryota</taxon>
        <taxon>Sar</taxon>
        <taxon>Stramenopiles</taxon>
        <taxon>Ochrophyta</taxon>
        <taxon>Bacillariophyta</taxon>
        <taxon>Bacillariophyceae</taxon>
        <taxon>Bacillariophycidae</taxon>
        <taxon>Naviculales</taxon>
        <taxon>Phaeodactylaceae</taxon>
        <taxon>Phaeodactylum</taxon>
    </lineage>
</organism>
<feature type="region of interest" description="Disordered" evidence="1">
    <location>
        <begin position="82"/>
        <end position="109"/>
    </location>
</feature>
<feature type="compositionally biased region" description="Low complexity" evidence="1">
    <location>
        <begin position="89"/>
        <end position="101"/>
    </location>
</feature>
<name>B5Y4N0_PHATC</name>
<dbReference type="GeneID" id="7204297"/>